<evidence type="ECO:0000313" key="2">
    <source>
        <dbReference type="Proteomes" id="UP001500908"/>
    </source>
</evidence>
<dbReference type="EMBL" id="BAABDD010000017">
    <property type="protein sequence ID" value="GAA3752828.1"/>
    <property type="molecule type" value="Genomic_DNA"/>
</dbReference>
<protein>
    <recommendedName>
        <fullName evidence="3">TIGR02678 family protein</fullName>
    </recommendedName>
</protein>
<gene>
    <name evidence="1" type="ORF">GCM10022402_34610</name>
</gene>
<accession>A0ABP7G040</accession>
<evidence type="ECO:0000313" key="1">
    <source>
        <dbReference type="EMBL" id="GAA3752828.1"/>
    </source>
</evidence>
<evidence type="ECO:0008006" key="3">
    <source>
        <dbReference type="Google" id="ProtNLM"/>
    </source>
</evidence>
<dbReference type="Pfam" id="PF09661">
    <property type="entry name" value="DUF2398"/>
    <property type="match status" value="1"/>
</dbReference>
<keyword evidence="2" id="KW-1185">Reference proteome</keyword>
<proteinExistence type="predicted"/>
<comment type="caution">
    <text evidence="1">The sequence shown here is derived from an EMBL/GenBank/DDBJ whole genome shotgun (WGS) entry which is preliminary data.</text>
</comment>
<sequence>MERQAVARRLLAEPLLTARRHPDELAVAQTHAEWLVRRFRQVLAYPLTVADGYARLAKQGIVSTVAQPLTRPSGAHFTPRAYTYLALCLAALGEVPPRVTAARVAADVRSAAHEAGIDLDPEERMSERRAFAAAMSRLVDWGVLTETQGTLAAYAADGSTLVEFHVDHDAVSTVVAHPPHATAERDTYLRTMDSAPLLNEAHAAELTIRRLLAETTVLYRDDLEPRQRDWLTHHQWRAVAELGDLLGCDAEIRAEGVALIMPDEAASEVKVTDRATLFPSADPVGQAALMLVERLVGALRVPGGRAHALDVPARLLRDELTDVLSTGPGTGRPWSRTAFSYLPGAEQHQEQILGLLTQTRLMDRPNPGLDPFEGWRLLAAAARYGSGATTAGRETEGPQ</sequence>
<organism evidence="1 2">
    <name type="scientific">Salinactinospora qingdaonensis</name>
    <dbReference type="NCBI Taxonomy" id="702744"/>
    <lineage>
        <taxon>Bacteria</taxon>
        <taxon>Bacillati</taxon>
        <taxon>Actinomycetota</taxon>
        <taxon>Actinomycetes</taxon>
        <taxon>Streptosporangiales</taxon>
        <taxon>Nocardiopsidaceae</taxon>
        <taxon>Salinactinospora</taxon>
    </lineage>
</organism>
<dbReference type="Proteomes" id="UP001500908">
    <property type="component" value="Unassembled WGS sequence"/>
</dbReference>
<reference evidence="2" key="1">
    <citation type="journal article" date="2019" name="Int. J. Syst. Evol. Microbiol.">
        <title>The Global Catalogue of Microorganisms (GCM) 10K type strain sequencing project: providing services to taxonomists for standard genome sequencing and annotation.</title>
        <authorList>
            <consortium name="The Broad Institute Genomics Platform"/>
            <consortium name="The Broad Institute Genome Sequencing Center for Infectious Disease"/>
            <person name="Wu L."/>
            <person name="Ma J."/>
        </authorList>
    </citation>
    <scope>NUCLEOTIDE SEQUENCE [LARGE SCALE GENOMIC DNA]</scope>
    <source>
        <strain evidence="2">JCM 17137</strain>
    </source>
</reference>
<dbReference type="InterPro" id="IPR013494">
    <property type="entry name" value="CHP02678"/>
</dbReference>
<name>A0ABP7G040_9ACTN</name>